<dbReference type="SMART" id="SM01057">
    <property type="entry name" value="Carb_anhydrase"/>
    <property type="match status" value="1"/>
</dbReference>
<keyword evidence="4" id="KW-0479">Metal-binding</keyword>
<keyword evidence="7" id="KW-0325">Glycoprotein</keyword>
<dbReference type="FunFam" id="3.10.200.10:FF:000003">
    <property type="entry name" value="Carbonic anhydrase 12"/>
    <property type="match status" value="1"/>
</dbReference>
<evidence type="ECO:0000256" key="3">
    <source>
        <dbReference type="ARBA" id="ARBA00012925"/>
    </source>
</evidence>
<keyword evidence="12" id="KW-1185">Reference proteome</keyword>
<dbReference type="SUPFAM" id="SSF51069">
    <property type="entry name" value="Carbonic anhydrase"/>
    <property type="match status" value="1"/>
</dbReference>
<organism evidence="11 12">
    <name type="scientific">Panthera leo</name>
    <name type="common">Lion</name>
    <dbReference type="NCBI Taxonomy" id="9689"/>
    <lineage>
        <taxon>Eukaryota</taxon>
        <taxon>Metazoa</taxon>
        <taxon>Chordata</taxon>
        <taxon>Craniata</taxon>
        <taxon>Vertebrata</taxon>
        <taxon>Euteleostomi</taxon>
        <taxon>Mammalia</taxon>
        <taxon>Eutheria</taxon>
        <taxon>Laurasiatheria</taxon>
        <taxon>Carnivora</taxon>
        <taxon>Feliformia</taxon>
        <taxon>Felidae</taxon>
        <taxon>Pantherinae</taxon>
        <taxon>Panthera</taxon>
    </lineage>
</organism>
<comment type="cofactor">
    <cofactor evidence="1">
        <name>Zn(2+)</name>
        <dbReference type="ChEBI" id="CHEBI:29105"/>
    </cofactor>
</comment>
<reference evidence="11" key="1">
    <citation type="journal article" date="2019" name="bioRxiv">
        <title>Long live the king: chromosome-level assembly of the lion (Panthera leo) using linked-read, Hi-C, and long read data.</title>
        <authorList>
            <person name="Armstrong E.E."/>
            <person name="Taylor R.W."/>
            <person name="Miller D.E."/>
            <person name="Kaelin C."/>
            <person name="Barsh G."/>
            <person name="Hadly E.A."/>
            <person name="Petrov D."/>
        </authorList>
    </citation>
    <scope>NUCLEOTIDE SEQUENCE [LARGE SCALE GENOMIC DNA]</scope>
</reference>
<dbReference type="InterPro" id="IPR001148">
    <property type="entry name" value="CA_dom"/>
</dbReference>
<sequence length="386" mass="41214">MPLVVLGDSEGEHLDPAHLEFYPSRIYPPLQLPLLPVKLCHWGVSLGEGDVGVLDRRGGAPLLHGAQREPRLLSLISVPCPLSAGTWCYDSQDPKCGPTHWKEMAPACGGPAQSPINIDLHLVQRDPTLGPFILQGYNAAPPGPWTLENDGHTVLLHIDAGPQSHLEIRGAGLPLPAYRALQLHFHWGGPGRAGSEHSLDGQRRPMEMHVVHMNTRYQSMGEARGHPDGLAVLAVLLVEQDTDNANFSVLVSSLKNVSERGVSVNLASTFPLASLLPGASGLSRYYRYSGSLTTPGCQPAVVWTVFEDAVPIGRAQVAQFQTMLQSGLPGSHPAPLTENFRPQQPLGGRRVSASPGASIRAAASAPAPTLAGVHAALLGLWLWQSP</sequence>
<name>A0A8C8XU59_PANLE</name>
<dbReference type="InterPro" id="IPR041874">
    <property type="entry name" value="CA4/CA15"/>
</dbReference>
<keyword evidence="6" id="KW-0862">Zinc</keyword>
<dbReference type="InterPro" id="IPR036398">
    <property type="entry name" value="CA_dom_sf"/>
</dbReference>
<dbReference type="Proteomes" id="UP000694399">
    <property type="component" value="Chromosome D4"/>
</dbReference>
<dbReference type="Ensembl" id="ENSPLOT00000024782.1">
    <property type="protein sequence ID" value="ENSPLOP00000022440.1"/>
    <property type="gene ID" value="ENSPLOG00000016370.1"/>
</dbReference>
<keyword evidence="8" id="KW-0456">Lyase</keyword>
<protein>
    <recommendedName>
        <fullName evidence="3">carbonic anhydrase</fullName>
        <ecNumber evidence="3">4.2.1.1</ecNumber>
    </recommendedName>
</protein>
<evidence type="ECO:0000259" key="10">
    <source>
        <dbReference type="PROSITE" id="PS51144"/>
    </source>
</evidence>
<reference evidence="11" key="2">
    <citation type="submission" date="2025-08" db="UniProtKB">
        <authorList>
            <consortium name="Ensembl"/>
        </authorList>
    </citation>
    <scope>IDENTIFICATION</scope>
</reference>
<evidence type="ECO:0000256" key="9">
    <source>
        <dbReference type="SAM" id="MobiDB-lite"/>
    </source>
</evidence>
<evidence type="ECO:0000256" key="1">
    <source>
        <dbReference type="ARBA" id="ARBA00001947"/>
    </source>
</evidence>
<dbReference type="PANTHER" id="PTHR18952">
    <property type="entry name" value="CARBONIC ANHYDRASE"/>
    <property type="match status" value="1"/>
</dbReference>
<keyword evidence="5" id="KW-0732">Signal</keyword>
<dbReference type="PANTHER" id="PTHR18952:SF134">
    <property type="entry name" value="CARBONIC ANHYDRASE 15"/>
    <property type="match status" value="1"/>
</dbReference>
<dbReference type="CDD" id="cd03117">
    <property type="entry name" value="alpha_CA_IV_XV_like"/>
    <property type="match status" value="1"/>
</dbReference>
<comment type="similarity">
    <text evidence="2">Belongs to the alpha-carbonic anhydrase family.</text>
</comment>
<dbReference type="GO" id="GO:0004089">
    <property type="term" value="F:carbonate dehydratase activity"/>
    <property type="evidence" value="ECO:0007669"/>
    <property type="project" value="UniProtKB-EC"/>
</dbReference>
<dbReference type="Pfam" id="PF00194">
    <property type="entry name" value="Carb_anhydrase"/>
    <property type="match status" value="1"/>
</dbReference>
<feature type="region of interest" description="Disordered" evidence="9">
    <location>
        <begin position="329"/>
        <end position="353"/>
    </location>
</feature>
<evidence type="ECO:0000256" key="2">
    <source>
        <dbReference type="ARBA" id="ARBA00010718"/>
    </source>
</evidence>
<evidence type="ECO:0000256" key="8">
    <source>
        <dbReference type="ARBA" id="ARBA00023239"/>
    </source>
</evidence>
<dbReference type="Gene3D" id="3.10.200.10">
    <property type="entry name" value="Alpha carbonic anhydrase"/>
    <property type="match status" value="1"/>
</dbReference>
<dbReference type="InterPro" id="IPR023561">
    <property type="entry name" value="Carbonic_anhydrase_a-class"/>
</dbReference>
<dbReference type="GeneTree" id="ENSGT00940000162972"/>
<dbReference type="OMA" id="HMVHMNT"/>
<dbReference type="GO" id="GO:0005886">
    <property type="term" value="C:plasma membrane"/>
    <property type="evidence" value="ECO:0007669"/>
    <property type="project" value="Ensembl"/>
</dbReference>
<dbReference type="AlphaFoldDB" id="A0A8C8XU59"/>
<evidence type="ECO:0000256" key="7">
    <source>
        <dbReference type="ARBA" id="ARBA00023180"/>
    </source>
</evidence>
<evidence type="ECO:0000313" key="12">
    <source>
        <dbReference type="Proteomes" id="UP000694399"/>
    </source>
</evidence>
<accession>A0A8C8XU59</accession>
<proteinExistence type="inferred from homology"/>
<reference evidence="11" key="3">
    <citation type="submission" date="2025-09" db="UniProtKB">
        <authorList>
            <consortium name="Ensembl"/>
        </authorList>
    </citation>
    <scope>IDENTIFICATION</scope>
</reference>
<feature type="domain" description="Alpha-carbonic anhydrase" evidence="10">
    <location>
        <begin position="85"/>
        <end position="355"/>
    </location>
</feature>
<evidence type="ECO:0000256" key="4">
    <source>
        <dbReference type="ARBA" id="ARBA00022723"/>
    </source>
</evidence>
<evidence type="ECO:0000313" key="11">
    <source>
        <dbReference type="Ensembl" id="ENSPLOP00000022440.1"/>
    </source>
</evidence>
<dbReference type="PROSITE" id="PS51144">
    <property type="entry name" value="ALPHA_CA_2"/>
    <property type="match status" value="1"/>
</dbReference>
<dbReference type="EC" id="4.2.1.1" evidence="3"/>
<evidence type="ECO:0000256" key="5">
    <source>
        <dbReference type="ARBA" id="ARBA00022729"/>
    </source>
</evidence>
<evidence type="ECO:0000256" key="6">
    <source>
        <dbReference type="ARBA" id="ARBA00022833"/>
    </source>
</evidence>
<dbReference type="GO" id="GO:0008270">
    <property type="term" value="F:zinc ion binding"/>
    <property type="evidence" value="ECO:0007669"/>
    <property type="project" value="InterPro"/>
</dbReference>